<comment type="caution">
    <text evidence="2">The sequence shown here is derived from an EMBL/GenBank/DDBJ whole genome shotgun (WGS) entry which is preliminary data.</text>
</comment>
<dbReference type="STRING" id="1395571.TMS3_0100050"/>
<feature type="transmembrane region" description="Helical" evidence="1">
    <location>
        <begin position="247"/>
        <end position="270"/>
    </location>
</feature>
<feature type="transmembrane region" description="Helical" evidence="1">
    <location>
        <begin position="187"/>
        <end position="208"/>
    </location>
</feature>
<evidence type="ECO:0000313" key="3">
    <source>
        <dbReference type="Proteomes" id="UP000030063"/>
    </source>
</evidence>
<evidence type="ECO:0000256" key="1">
    <source>
        <dbReference type="SAM" id="Phobius"/>
    </source>
</evidence>
<name>A0A0A1YN51_9PSED</name>
<dbReference type="GO" id="GO:0005886">
    <property type="term" value="C:plasma membrane"/>
    <property type="evidence" value="ECO:0007669"/>
    <property type="project" value="TreeGrafter"/>
</dbReference>
<dbReference type="InterPro" id="IPR008523">
    <property type="entry name" value="DUF805"/>
</dbReference>
<dbReference type="eggNOG" id="COG3152">
    <property type="taxonomic scope" value="Bacteria"/>
</dbReference>
<dbReference type="OrthoDB" id="9812349at2"/>
<sequence length="331" mass="34576">MTQARFKIVFNGELMPEVALETAKDNLARLFKSDRTRINSLFSGSTFALKRDLGESEADQYLAALQRAGANARKEPDLAASLTLVETEQHNPAVATDTVSGIEMTCPKCGKQQAKTAECTACGVIIDKFLARQALLAESASTATSNSDSSPSNTPYAPPQADVGGALAEVGELNVFSTDGRIGRLRYLAWSLVLMFATSGVMGVVAIAASISEVLGGLLGIAAMIGMLVVSVQIGTQRLHDIGWSGWLLLLNIVPLINSVFWLLMLVIPGTLGANRFGPPQPANSTAVKVLAGLFLALLLGGVLSLFLGGFAMLGLALSGLDLGALGTPSN</sequence>
<feature type="transmembrane region" description="Helical" evidence="1">
    <location>
        <begin position="290"/>
        <end position="318"/>
    </location>
</feature>
<keyword evidence="1" id="KW-0812">Transmembrane</keyword>
<gene>
    <name evidence="2" type="ORF">TMS3_0100050</name>
</gene>
<dbReference type="Pfam" id="PF05656">
    <property type="entry name" value="DUF805"/>
    <property type="match status" value="1"/>
</dbReference>
<dbReference type="PANTHER" id="PTHR34980:SF3">
    <property type="entry name" value="BLR8105 PROTEIN"/>
    <property type="match status" value="1"/>
</dbReference>
<dbReference type="AlphaFoldDB" id="A0A0A1YN51"/>
<feature type="transmembrane region" description="Helical" evidence="1">
    <location>
        <begin position="214"/>
        <end position="235"/>
    </location>
</feature>
<dbReference type="Proteomes" id="UP000030063">
    <property type="component" value="Unassembled WGS sequence"/>
</dbReference>
<reference evidence="2 3" key="1">
    <citation type="journal article" date="2014" name="Genome Announc.">
        <title>Draft Genome Sequence of Petroleum Oil-Degrading Marine Bacterium Pseudomonas taeanensis Strain MS-3, Isolated from a Crude Oil-Contaminated Seashore.</title>
        <authorList>
            <person name="Lee S.Y."/>
            <person name="Kim S.H."/>
            <person name="Lee D.G."/>
            <person name="Shin S."/>
            <person name="Yun S.H."/>
            <person name="Choi C.W."/>
            <person name="Chung Y.H."/>
            <person name="Choi J.S."/>
            <person name="Kahng H.Y."/>
            <person name="Kim S.I."/>
        </authorList>
    </citation>
    <scope>NUCLEOTIDE SEQUENCE [LARGE SCALE GENOMIC DNA]</scope>
    <source>
        <strain evidence="2 3">MS-3</strain>
    </source>
</reference>
<keyword evidence="1" id="KW-1133">Transmembrane helix</keyword>
<organism evidence="2 3">
    <name type="scientific">Pseudomonas taeanensis MS-3</name>
    <dbReference type="NCBI Taxonomy" id="1395571"/>
    <lineage>
        <taxon>Bacteria</taxon>
        <taxon>Pseudomonadati</taxon>
        <taxon>Pseudomonadota</taxon>
        <taxon>Gammaproteobacteria</taxon>
        <taxon>Pseudomonadales</taxon>
        <taxon>Pseudomonadaceae</taxon>
        <taxon>Pseudomonas</taxon>
    </lineage>
</organism>
<accession>A0A0A1YN51</accession>
<proteinExistence type="predicted"/>
<keyword evidence="1" id="KW-0472">Membrane</keyword>
<keyword evidence="3" id="KW-1185">Reference proteome</keyword>
<evidence type="ECO:0000313" key="2">
    <source>
        <dbReference type="EMBL" id="KFX70373.1"/>
    </source>
</evidence>
<dbReference type="RefSeq" id="WP_025163187.1">
    <property type="nucleotide sequence ID" value="NZ_AWSQ01000001.1"/>
</dbReference>
<dbReference type="PANTHER" id="PTHR34980">
    <property type="entry name" value="INNER MEMBRANE PROTEIN-RELATED-RELATED"/>
    <property type="match status" value="1"/>
</dbReference>
<dbReference type="EMBL" id="AWSQ01000001">
    <property type="protein sequence ID" value="KFX70373.1"/>
    <property type="molecule type" value="Genomic_DNA"/>
</dbReference>
<protein>
    <submittedName>
        <fullName evidence="2">Membrane protein</fullName>
    </submittedName>
</protein>